<reference evidence="3" key="1">
    <citation type="submission" date="2011-03" db="EMBL/GenBank/DDBJ databases">
        <title>Draft genome sequence of Brevundimonas diminuta.</title>
        <authorList>
            <person name="Brown P.J.B."/>
            <person name="Buechlein A."/>
            <person name="Hemmerich C."/>
            <person name="Brun Y.V."/>
        </authorList>
    </citation>
    <scope>NUCLEOTIDE SEQUENCE [LARGE SCALE GENOMIC DNA]</scope>
    <source>
        <strain evidence="3">C19</strain>
    </source>
</reference>
<dbReference type="eggNOG" id="COG3451">
    <property type="taxonomic scope" value="Bacteria"/>
</dbReference>
<organism evidence="2 3">
    <name type="scientific">Asticcacaulis biprosthecium C19</name>
    <dbReference type="NCBI Taxonomy" id="715226"/>
    <lineage>
        <taxon>Bacteria</taxon>
        <taxon>Pseudomonadati</taxon>
        <taxon>Pseudomonadota</taxon>
        <taxon>Alphaproteobacteria</taxon>
        <taxon>Caulobacterales</taxon>
        <taxon>Caulobacteraceae</taxon>
        <taxon>Asticcacaulis</taxon>
    </lineage>
</organism>
<dbReference type="InterPro" id="IPR027417">
    <property type="entry name" value="P-loop_NTPase"/>
</dbReference>
<name>F4QG34_9CAUL</name>
<dbReference type="EMBL" id="GL883076">
    <property type="protein sequence ID" value="EGF93845.1"/>
    <property type="molecule type" value="Genomic_DNA"/>
</dbReference>
<keyword evidence="3" id="KW-1185">Reference proteome</keyword>
<protein>
    <submittedName>
        <fullName evidence="2">Type-IV secretion system protein TraC</fullName>
    </submittedName>
</protein>
<dbReference type="PANTHER" id="PTHR38467:SF1">
    <property type="entry name" value="CONJUGATIVE TRANSFER: ASSEMBLY"/>
    <property type="match status" value="1"/>
</dbReference>
<dbReference type="CDD" id="cd01127">
    <property type="entry name" value="TrwB_TraG_TraD_VirD4"/>
    <property type="match status" value="1"/>
</dbReference>
<dbReference type="PANTHER" id="PTHR38467">
    <property type="match status" value="1"/>
</dbReference>
<dbReference type="AlphaFoldDB" id="F4QG34"/>
<dbReference type="InterPro" id="IPR043964">
    <property type="entry name" value="P-loop_TraG"/>
</dbReference>
<dbReference type="InterPro" id="IPR025955">
    <property type="entry name" value="TraC/Conjuga_ATPase"/>
</dbReference>
<dbReference type="SMART" id="SM00382">
    <property type="entry name" value="AAA"/>
    <property type="match status" value="1"/>
</dbReference>
<dbReference type="SUPFAM" id="SSF52540">
    <property type="entry name" value="P-loop containing nucleoside triphosphate hydrolases"/>
    <property type="match status" value="1"/>
</dbReference>
<dbReference type="Pfam" id="PF19044">
    <property type="entry name" value="P-loop_TraG"/>
    <property type="match status" value="1"/>
</dbReference>
<feature type="domain" description="AAA+ ATPase" evidence="1">
    <location>
        <begin position="487"/>
        <end position="859"/>
    </location>
</feature>
<dbReference type="Proteomes" id="UP000006512">
    <property type="component" value="Unassembled WGS sequence"/>
</dbReference>
<proteinExistence type="predicted"/>
<dbReference type="Pfam" id="PF11130">
    <property type="entry name" value="TraC_F_IV"/>
    <property type="match status" value="1"/>
</dbReference>
<dbReference type="InterPro" id="IPR003593">
    <property type="entry name" value="AAA+_ATPase"/>
</dbReference>
<sequence length="913" mass="100453">MDFNGMMAGIRARAHRLARGIFWDDLPEPMSALDRDVPPSLAAKLPYLSWDSVHQLYQQDDTAGLILEVTPLGDLTEAKHDIIAQIFNDSLPEGIHVQIINWSSPKVGWILDRWAKARSAGGGVFVELAHHRRQHLKSGVWSSMSRSAPMFVRDYRIYLAFELKGSAAGDAGKALHDLHQTIDGTFKSLGGSVTVVRPTELLSFLRAVLNPTSGLGLETPPYDPEMTIREQAVARDTTLTHYRERLTTSAWFAGDAFGKTGPVTDEATTERFEIRTFSAERYPEICHQGVVGSLIGDFFNAQLQPMGSNLTVLYFSPWTYDKTKSHTELKAMRASQQAAGPTGKFFPNVALAAADWDHANVEVSKGAKLCEMSLYVASITPLGEGEKAERYLKSIWANAGFGLSRNDVLHLQTLLACLPLTMGQGLCDDFRSLQRLKLMPTSCMALLAPLQGETTGCDVPHMLLLGRKGQPFFWSPFANEAEGSGGGNHNVSVIGSSGSGKSVFMQDMAGGLRGAGAHVMVLDDGRSFENTCRIQQGQFIEFTLNSGLCLNPFSMFDHALAEADEEYKDECREAIRALVLQMARGSGDTSKEEIGAIAQSVNAVWEERGADGDIDGVANHLERTQGEMGRNMKLSMSEYIQGGSYYALYNGQCSLSITNPFTVFELSPIESKKELRASVILGLLMLIRQRMKHGGRSLKKALFIDEAWQLLGDGAAGPYIEGFARRCRKEGGALITGTQSLADYQQTAGGRACINNSDWNVILRLKEEAIAAFEKEGILQASAGDLTVMRSLRTSQGEFSEAFIRGPAFKALGRLVLDRFSLTLYSTKPDTLFAVQNLIKQGLDVAEAVRRVAFEEDTKSRFTDKDIEYARMLLGFEPIKKLVDDYLAMSERDRRAFIRKQYNAMGLIDADAA</sequence>
<dbReference type="InterPro" id="IPR053155">
    <property type="entry name" value="F-pilin_assembly_TraC"/>
</dbReference>
<accession>F4QG34</accession>
<gene>
    <name evidence="2" type="primary">traC</name>
    <name evidence="2" type="ORF">ABI_00770</name>
</gene>
<evidence type="ECO:0000313" key="2">
    <source>
        <dbReference type="EMBL" id="EGF93845.1"/>
    </source>
</evidence>
<dbReference type="Gene3D" id="3.40.50.300">
    <property type="entry name" value="P-loop containing nucleotide triphosphate hydrolases"/>
    <property type="match status" value="1"/>
</dbReference>
<evidence type="ECO:0000313" key="3">
    <source>
        <dbReference type="Proteomes" id="UP000006512"/>
    </source>
</evidence>
<dbReference type="HOGENOM" id="CLU_007815_1_0_5"/>
<dbReference type="STRING" id="715226.ABI_00770"/>
<dbReference type="Gene3D" id="1.10.8.730">
    <property type="match status" value="1"/>
</dbReference>
<evidence type="ECO:0000259" key="1">
    <source>
        <dbReference type="SMART" id="SM00382"/>
    </source>
</evidence>